<comment type="caution">
    <text evidence="5">The sequence shown here is derived from an EMBL/GenBank/DDBJ whole genome shotgun (WGS) entry which is preliminary data.</text>
</comment>
<reference evidence="5 6" key="1">
    <citation type="journal article" date="2023" name="Commun. Biol.">
        <title>Genome analysis of Parmales, the sister group of diatoms, reveals the evolutionary specialization of diatoms from phago-mixotrophs to photoautotrophs.</title>
        <authorList>
            <person name="Ban H."/>
            <person name="Sato S."/>
            <person name="Yoshikawa S."/>
            <person name="Yamada K."/>
            <person name="Nakamura Y."/>
            <person name="Ichinomiya M."/>
            <person name="Sato N."/>
            <person name="Blanc-Mathieu R."/>
            <person name="Endo H."/>
            <person name="Kuwata A."/>
            <person name="Ogata H."/>
        </authorList>
    </citation>
    <scope>NUCLEOTIDE SEQUENCE [LARGE SCALE GENOMIC DNA]</scope>
</reference>
<dbReference type="InterPro" id="IPR044926">
    <property type="entry name" value="RGS_subdomain_2"/>
</dbReference>
<dbReference type="InterPro" id="IPR016137">
    <property type="entry name" value="RGS"/>
</dbReference>
<evidence type="ECO:0000259" key="4">
    <source>
        <dbReference type="PROSITE" id="PS50222"/>
    </source>
</evidence>
<evidence type="ECO:0008006" key="7">
    <source>
        <dbReference type="Google" id="ProtNLM"/>
    </source>
</evidence>
<name>A0ABQ6N1G4_9STRA</name>
<organism evidence="5 6">
    <name type="scientific">Tetraparma gracilis</name>
    <dbReference type="NCBI Taxonomy" id="2962635"/>
    <lineage>
        <taxon>Eukaryota</taxon>
        <taxon>Sar</taxon>
        <taxon>Stramenopiles</taxon>
        <taxon>Ochrophyta</taxon>
        <taxon>Bolidophyceae</taxon>
        <taxon>Parmales</taxon>
        <taxon>Triparmaceae</taxon>
        <taxon>Tetraparma</taxon>
    </lineage>
</organism>
<gene>
    <name evidence="5" type="ORF">TeGR_g7076</name>
</gene>
<dbReference type="PROSITE" id="PS50132">
    <property type="entry name" value="RGS"/>
    <property type="match status" value="1"/>
</dbReference>
<dbReference type="Pfam" id="PF13202">
    <property type="entry name" value="EF-hand_5"/>
    <property type="match status" value="2"/>
</dbReference>
<dbReference type="Pfam" id="PF00615">
    <property type="entry name" value="RGS"/>
    <property type="match status" value="1"/>
</dbReference>
<dbReference type="PROSITE" id="PS00018">
    <property type="entry name" value="EF_HAND_1"/>
    <property type="match status" value="2"/>
</dbReference>
<feature type="compositionally biased region" description="Polar residues" evidence="2">
    <location>
        <begin position="268"/>
        <end position="283"/>
    </location>
</feature>
<dbReference type="PRINTS" id="PR01301">
    <property type="entry name" value="RGSPROTEIN"/>
</dbReference>
<evidence type="ECO:0000259" key="3">
    <source>
        <dbReference type="PROSITE" id="PS50132"/>
    </source>
</evidence>
<feature type="region of interest" description="Disordered" evidence="2">
    <location>
        <begin position="232"/>
        <end position="283"/>
    </location>
</feature>
<accession>A0ABQ6N1G4</accession>
<protein>
    <recommendedName>
        <fullName evidence="7">Calmodulin</fullName>
    </recommendedName>
</protein>
<dbReference type="Gene3D" id="1.10.167.10">
    <property type="entry name" value="Regulator of G-protein Signalling 4, domain 2"/>
    <property type="match status" value="1"/>
</dbReference>
<evidence type="ECO:0000256" key="2">
    <source>
        <dbReference type="SAM" id="MobiDB-lite"/>
    </source>
</evidence>
<dbReference type="SMART" id="SM00315">
    <property type="entry name" value="RGS"/>
    <property type="match status" value="1"/>
</dbReference>
<feature type="domain" description="RGS" evidence="3">
    <location>
        <begin position="31"/>
        <end position="163"/>
    </location>
</feature>
<dbReference type="EMBL" id="BRYB01000821">
    <property type="protein sequence ID" value="GMI38385.1"/>
    <property type="molecule type" value="Genomic_DNA"/>
</dbReference>
<dbReference type="InterPro" id="IPR002048">
    <property type="entry name" value="EF_hand_dom"/>
</dbReference>
<keyword evidence="6" id="KW-1185">Reference proteome</keyword>
<dbReference type="SMART" id="SM00054">
    <property type="entry name" value="EFh"/>
    <property type="match status" value="2"/>
</dbReference>
<evidence type="ECO:0000256" key="1">
    <source>
        <dbReference type="ARBA" id="ARBA00022837"/>
    </source>
</evidence>
<dbReference type="SUPFAM" id="SSF48097">
    <property type="entry name" value="Regulator of G-protein signaling, RGS"/>
    <property type="match status" value="1"/>
</dbReference>
<dbReference type="Gene3D" id="1.10.238.10">
    <property type="entry name" value="EF-hand"/>
    <property type="match status" value="1"/>
</dbReference>
<dbReference type="InterPro" id="IPR018247">
    <property type="entry name" value="EF_Hand_1_Ca_BS"/>
</dbReference>
<dbReference type="PANTHER" id="PTHR10845:SF192">
    <property type="entry name" value="DOUBLE HIT, ISOFORM B"/>
    <property type="match status" value="1"/>
</dbReference>
<evidence type="ECO:0000313" key="5">
    <source>
        <dbReference type="EMBL" id="GMI38385.1"/>
    </source>
</evidence>
<dbReference type="CDD" id="cd07440">
    <property type="entry name" value="RGS"/>
    <property type="match status" value="1"/>
</dbReference>
<feature type="non-terminal residue" evidence="5">
    <location>
        <position position="1"/>
    </location>
</feature>
<evidence type="ECO:0000313" key="6">
    <source>
        <dbReference type="Proteomes" id="UP001165060"/>
    </source>
</evidence>
<dbReference type="InterPro" id="IPR011992">
    <property type="entry name" value="EF-hand-dom_pair"/>
</dbReference>
<proteinExistence type="predicted"/>
<feature type="domain" description="EF-hand" evidence="4">
    <location>
        <begin position="1"/>
        <end position="27"/>
    </location>
</feature>
<dbReference type="PROSITE" id="PS50222">
    <property type="entry name" value="EF_HAND_2"/>
    <property type="match status" value="2"/>
</dbReference>
<feature type="domain" description="EF-hand" evidence="4">
    <location>
        <begin position="159"/>
        <end position="194"/>
    </location>
</feature>
<feature type="compositionally biased region" description="Low complexity" evidence="2">
    <location>
        <begin position="236"/>
        <end position="250"/>
    </location>
</feature>
<dbReference type="PANTHER" id="PTHR10845">
    <property type="entry name" value="REGULATOR OF G PROTEIN SIGNALING"/>
    <property type="match status" value="1"/>
</dbReference>
<keyword evidence="1" id="KW-0106">Calcium</keyword>
<dbReference type="Proteomes" id="UP001165060">
    <property type="component" value="Unassembled WGS sequence"/>
</dbReference>
<sequence length="354" mass="39330">FAIFDGDGSGSMDLEEFSRMMRATLRCKMTHLDFCMKNEKRMAHFLKHLEGEFSTETLEFYTSVEEFREMILAFPEDEVLSNAPKINVAAKIIYDKFVKKDSPREVNIPGKMQKVIEASIQALTDEVLVDVTVYDEAQAEIYHLMNRDTFERFKNNNEVMDRMLQSLFQEVDVDNSGHISVDEYKAWAVKNPELTNFLKDLHVTTFSGVSKAAGVEKRKVRRDSVERIQGLKERLSVSGPSDDSDASGSVRASGSDGAIQPGVAGLRLTSNPKLRNSSQVSSGRLQVVSVEAGGARKSSITVKGDVGPVVEMPNQEIDHRPSNPRLIGSKAVSSFRGISNKAMSNRDLSEKPTA</sequence>
<dbReference type="InterPro" id="IPR036305">
    <property type="entry name" value="RGS_sf"/>
</dbReference>
<dbReference type="SUPFAM" id="SSF47473">
    <property type="entry name" value="EF-hand"/>
    <property type="match status" value="1"/>
</dbReference>